<dbReference type="RefSeq" id="WP_114843290.1">
    <property type="nucleotide sequence ID" value="NZ_CP031220.1"/>
</dbReference>
<sequence length="96" mass="11512">MNKLSDNELLLQKEWLKNNKPNSYFETLTDKRKDALIGLSFFIKVDTNNKKISRKKVTIIKRRSIKNEDFQIEHRYFDDLDNVYTQSEILSLCKKI</sequence>
<evidence type="ECO:0000313" key="2">
    <source>
        <dbReference type="Proteomes" id="UP000290092"/>
    </source>
</evidence>
<keyword evidence="2" id="KW-1185">Reference proteome</keyword>
<dbReference type="EMBL" id="NXID01000008">
    <property type="protein sequence ID" value="RXK16449.1"/>
    <property type="molecule type" value="Genomic_DNA"/>
</dbReference>
<dbReference type="AlphaFoldDB" id="A0AAX2AHG7"/>
<reference evidence="1 2" key="1">
    <citation type="submission" date="2017-09" db="EMBL/GenBank/DDBJ databases">
        <title>Genomics of the genus Arcobacter.</title>
        <authorList>
            <person name="Perez-Cataluna A."/>
            <person name="Figueras M.J."/>
            <person name="Salas-Masso N."/>
        </authorList>
    </citation>
    <scope>NUCLEOTIDE SEQUENCE [LARGE SCALE GENOMIC DNA]</scope>
    <source>
        <strain evidence="1 2">CECT 7386</strain>
    </source>
</reference>
<gene>
    <name evidence="1" type="ORF">CP985_03295</name>
</gene>
<evidence type="ECO:0000313" key="1">
    <source>
        <dbReference type="EMBL" id="RXK16449.1"/>
    </source>
</evidence>
<comment type="caution">
    <text evidence="1">The sequence shown here is derived from an EMBL/GenBank/DDBJ whole genome shotgun (WGS) entry which is preliminary data.</text>
</comment>
<organism evidence="1 2">
    <name type="scientific">Malaciobacter mytili LMG 24559</name>
    <dbReference type="NCBI Taxonomy" id="1032238"/>
    <lineage>
        <taxon>Bacteria</taxon>
        <taxon>Pseudomonadati</taxon>
        <taxon>Campylobacterota</taxon>
        <taxon>Epsilonproteobacteria</taxon>
        <taxon>Campylobacterales</taxon>
        <taxon>Arcobacteraceae</taxon>
        <taxon>Malaciobacter</taxon>
    </lineage>
</organism>
<dbReference type="KEGG" id="amyt:AMYT_a0084"/>
<name>A0AAX2AHG7_9BACT</name>
<proteinExistence type="predicted"/>
<accession>A0AAX2AHG7</accession>
<protein>
    <submittedName>
        <fullName evidence="1">Uncharacterized protein</fullName>
    </submittedName>
</protein>
<dbReference type="Proteomes" id="UP000290092">
    <property type="component" value="Unassembled WGS sequence"/>
</dbReference>